<dbReference type="InterPro" id="IPR009003">
    <property type="entry name" value="Peptidase_S1_PA"/>
</dbReference>
<evidence type="ECO:0000256" key="1">
    <source>
        <dbReference type="ARBA" id="ARBA00001772"/>
    </source>
</evidence>
<feature type="domain" description="PDZ" evidence="16">
    <location>
        <begin position="299"/>
        <end position="390"/>
    </location>
</feature>
<dbReference type="PRINTS" id="PR00834">
    <property type="entry name" value="PROTEASES2C"/>
</dbReference>
<dbReference type="EMBL" id="JACIEW010000001">
    <property type="protein sequence ID" value="MBB4051030.1"/>
    <property type="molecule type" value="Genomic_DNA"/>
</dbReference>
<evidence type="ECO:0000256" key="9">
    <source>
        <dbReference type="ARBA" id="ARBA00022764"/>
    </source>
</evidence>
<organism evidence="17 18">
    <name type="scientific">Devosia subaequoris</name>
    <dbReference type="NCBI Taxonomy" id="395930"/>
    <lineage>
        <taxon>Bacteria</taxon>
        <taxon>Pseudomonadati</taxon>
        <taxon>Pseudomonadota</taxon>
        <taxon>Alphaproteobacteria</taxon>
        <taxon>Hyphomicrobiales</taxon>
        <taxon>Devosiaceae</taxon>
        <taxon>Devosia</taxon>
    </lineage>
</organism>
<dbReference type="InterPro" id="IPR011782">
    <property type="entry name" value="Pept_S1C_Do"/>
</dbReference>
<feature type="active site" description="Charge relay system" evidence="14">
    <location>
        <position position="181"/>
    </location>
</feature>
<keyword evidence="9" id="KW-0574">Periplasm</keyword>
<dbReference type="Pfam" id="PF13365">
    <property type="entry name" value="Trypsin_2"/>
    <property type="match status" value="1"/>
</dbReference>
<dbReference type="Gene3D" id="2.30.42.10">
    <property type="match status" value="2"/>
</dbReference>
<evidence type="ECO:0000313" key="17">
    <source>
        <dbReference type="EMBL" id="MBB4051030.1"/>
    </source>
</evidence>
<sequence>MRSTILSRTRHWLGASALALLVGVGGVSTAFVFTGQAANAQMQNAAQIVVPQAQVQQGFADLVEAVKPAVVSILVEAEAPGRTVQRGGRDFNFEFNFPDLPEDHPFRDFFDQFGGPNGQGAPGGQGAPRRFMAAGSGFIISDDGYVVTNNHVVEDATKVTVVFEDGSEQVAEIVGTDERTDLAVLKIEGEDLPFVSFEGDEQPSRVGDWVVAVGNPFGLGGTVTVGVISGAGRDIGGSNYGDFLQIDAAVNTGNSGGPAFNAKGEVVGVNTAIYSPTGGNVGIAFAIPARTVQQIVGQLIEDGTVTRGYLGVSIQDVSRDIADSVGLDNARGAIVREPTEDGPAGAAGVESGDIIIKVDGEQIDDALDLSRTIASKAPDSSVELTIWRDGAETTISVQLQQLDESAAAETPEQPTPPEALPEAATALGMTLVPNGDGSGGLLIQNVDGDSAAAQRGFATGDVILEVDNKPVAEPADFDAAVQAVQDRGLNTVLIKVARDGEARFVGLPIGDNE</sequence>
<proteinExistence type="inferred from homology"/>
<evidence type="ECO:0000256" key="11">
    <source>
        <dbReference type="ARBA" id="ARBA00022825"/>
    </source>
</evidence>
<dbReference type="RefSeq" id="WP_183309765.1">
    <property type="nucleotide sequence ID" value="NZ_JACIEW010000001.1"/>
</dbReference>
<dbReference type="Gene3D" id="2.40.10.120">
    <property type="match status" value="1"/>
</dbReference>
<name>A0A7W6IJY7_9HYPH</name>
<dbReference type="Proteomes" id="UP000547011">
    <property type="component" value="Unassembled WGS sequence"/>
</dbReference>
<dbReference type="Pfam" id="PF13180">
    <property type="entry name" value="PDZ_2"/>
    <property type="match status" value="2"/>
</dbReference>
<feature type="binding site" evidence="15">
    <location>
        <position position="181"/>
    </location>
    <ligand>
        <name>substrate</name>
    </ligand>
</feature>
<evidence type="ECO:0000256" key="4">
    <source>
        <dbReference type="ARBA" id="ARBA00013035"/>
    </source>
</evidence>
<comment type="similarity">
    <text evidence="3">Belongs to the peptidase S1C family.</text>
</comment>
<dbReference type="EC" id="3.4.21.107" evidence="4"/>
<dbReference type="GO" id="GO:0006508">
    <property type="term" value="P:proteolysis"/>
    <property type="evidence" value="ECO:0007669"/>
    <property type="project" value="UniProtKB-KW"/>
</dbReference>
<evidence type="ECO:0000256" key="7">
    <source>
        <dbReference type="ARBA" id="ARBA00022729"/>
    </source>
</evidence>
<dbReference type="PANTHER" id="PTHR43343">
    <property type="entry name" value="PEPTIDASE S12"/>
    <property type="match status" value="1"/>
</dbReference>
<keyword evidence="6 17" id="KW-0645">Protease</keyword>
<feature type="domain" description="PDZ" evidence="16">
    <location>
        <begin position="396"/>
        <end position="499"/>
    </location>
</feature>
<comment type="subcellular location">
    <subcellularLocation>
        <location evidence="2">Periplasm</location>
    </subcellularLocation>
</comment>
<dbReference type="InterPro" id="IPR036034">
    <property type="entry name" value="PDZ_sf"/>
</dbReference>
<evidence type="ECO:0000313" key="18">
    <source>
        <dbReference type="Proteomes" id="UP000547011"/>
    </source>
</evidence>
<dbReference type="SMART" id="SM00228">
    <property type="entry name" value="PDZ"/>
    <property type="match status" value="2"/>
</dbReference>
<reference evidence="17 18" key="1">
    <citation type="submission" date="2020-08" db="EMBL/GenBank/DDBJ databases">
        <title>Genomic Encyclopedia of Type Strains, Phase IV (KMG-IV): sequencing the most valuable type-strain genomes for metagenomic binning, comparative biology and taxonomic classification.</title>
        <authorList>
            <person name="Goeker M."/>
        </authorList>
    </citation>
    <scope>NUCLEOTIDE SEQUENCE [LARGE SCALE GENOMIC DNA]</scope>
    <source>
        <strain evidence="17 18">DSM 23447</strain>
    </source>
</reference>
<dbReference type="PROSITE" id="PS50106">
    <property type="entry name" value="PDZ"/>
    <property type="match status" value="2"/>
</dbReference>
<accession>A0A7W6IJY7</accession>
<feature type="binding site" evidence="15">
    <location>
        <begin position="253"/>
        <end position="255"/>
    </location>
    <ligand>
        <name>substrate</name>
    </ligand>
</feature>
<dbReference type="GO" id="GO:0004252">
    <property type="term" value="F:serine-type endopeptidase activity"/>
    <property type="evidence" value="ECO:0007669"/>
    <property type="project" value="InterPro"/>
</dbReference>
<gene>
    <name evidence="17" type="ORF">GGR20_000648</name>
</gene>
<dbReference type="InterPro" id="IPR001478">
    <property type="entry name" value="PDZ"/>
</dbReference>
<keyword evidence="8" id="KW-0677">Repeat</keyword>
<keyword evidence="10 17" id="KW-0378">Hydrolase</keyword>
<evidence type="ECO:0000256" key="8">
    <source>
        <dbReference type="ARBA" id="ARBA00022737"/>
    </source>
</evidence>
<dbReference type="PANTHER" id="PTHR43343:SF3">
    <property type="entry name" value="PROTEASE DO-LIKE 8, CHLOROPLASTIC"/>
    <property type="match status" value="1"/>
</dbReference>
<dbReference type="InterPro" id="IPR051201">
    <property type="entry name" value="Chloro_Bact_Ser_Proteases"/>
</dbReference>
<feature type="binding site" evidence="15">
    <location>
        <position position="151"/>
    </location>
    <ligand>
        <name>substrate</name>
    </ligand>
</feature>
<feature type="active site" description="Charge relay system" evidence="14">
    <location>
        <position position="151"/>
    </location>
</feature>
<evidence type="ECO:0000256" key="14">
    <source>
        <dbReference type="PIRSR" id="PIRSR611782-1"/>
    </source>
</evidence>
<dbReference type="NCBIfam" id="TIGR02037">
    <property type="entry name" value="degP_htrA_DO"/>
    <property type="match status" value="1"/>
</dbReference>
<comment type="catalytic activity">
    <reaction evidence="1">
        <text>Acts on substrates that are at least partially unfolded. The cleavage site P1 residue is normally between a pair of hydrophobic residues, such as Val-|-Val.</text>
        <dbReference type="EC" id="3.4.21.107"/>
    </reaction>
</comment>
<evidence type="ECO:0000256" key="12">
    <source>
        <dbReference type="ARBA" id="ARBA00023016"/>
    </source>
</evidence>
<dbReference type="FunFam" id="2.40.10.120:FF:000007">
    <property type="entry name" value="Periplasmic serine endoprotease DegP-like"/>
    <property type="match status" value="1"/>
</dbReference>
<feature type="active site" description="Charge relay system" evidence="14">
    <location>
        <position position="255"/>
    </location>
</feature>
<dbReference type="InterPro" id="IPR001940">
    <property type="entry name" value="Peptidase_S1C"/>
</dbReference>
<evidence type="ECO:0000256" key="5">
    <source>
        <dbReference type="ARBA" id="ARBA00013958"/>
    </source>
</evidence>
<evidence type="ECO:0000256" key="15">
    <source>
        <dbReference type="PIRSR" id="PIRSR611782-2"/>
    </source>
</evidence>
<keyword evidence="11" id="KW-0720">Serine protease</keyword>
<dbReference type="AlphaFoldDB" id="A0A7W6IJY7"/>
<dbReference type="CDD" id="cd10839">
    <property type="entry name" value="cpPDZ1_DegP-like"/>
    <property type="match status" value="1"/>
</dbReference>
<protein>
    <recommendedName>
        <fullName evidence="5">Probable periplasmic serine endoprotease DegP-like</fullName>
        <ecNumber evidence="4">3.4.21.107</ecNumber>
    </recommendedName>
    <alternativeName>
        <fullName evidence="13">Protease Do</fullName>
    </alternativeName>
</protein>
<evidence type="ECO:0000256" key="13">
    <source>
        <dbReference type="ARBA" id="ARBA00032850"/>
    </source>
</evidence>
<dbReference type="GO" id="GO:0042597">
    <property type="term" value="C:periplasmic space"/>
    <property type="evidence" value="ECO:0007669"/>
    <property type="project" value="UniProtKB-SubCell"/>
</dbReference>
<dbReference type="SUPFAM" id="SSF50156">
    <property type="entry name" value="PDZ domain-like"/>
    <property type="match status" value="2"/>
</dbReference>
<dbReference type="SUPFAM" id="SSF50494">
    <property type="entry name" value="Trypsin-like serine proteases"/>
    <property type="match status" value="1"/>
</dbReference>
<evidence type="ECO:0000259" key="16">
    <source>
        <dbReference type="PROSITE" id="PS50106"/>
    </source>
</evidence>
<keyword evidence="7" id="KW-0732">Signal</keyword>
<keyword evidence="18" id="KW-1185">Reference proteome</keyword>
<keyword evidence="12" id="KW-0346">Stress response</keyword>
<evidence type="ECO:0000256" key="3">
    <source>
        <dbReference type="ARBA" id="ARBA00010541"/>
    </source>
</evidence>
<feature type="binding site" evidence="15">
    <location>
        <position position="76"/>
    </location>
    <ligand>
        <name>substrate</name>
    </ligand>
</feature>
<evidence type="ECO:0000256" key="10">
    <source>
        <dbReference type="ARBA" id="ARBA00022801"/>
    </source>
</evidence>
<evidence type="ECO:0000256" key="2">
    <source>
        <dbReference type="ARBA" id="ARBA00004418"/>
    </source>
</evidence>
<comment type="caution">
    <text evidence="17">The sequence shown here is derived from an EMBL/GenBank/DDBJ whole genome shotgun (WGS) entry which is preliminary data.</text>
</comment>
<evidence type="ECO:0000256" key="6">
    <source>
        <dbReference type="ARBA" id="ARBA00022670"/>
    </source>
</evidence>